<evidence type="ECO:0000313" key="2">
    <source>
        <dbReference type="Proteomes" id="UP001320706"/>
    </source>
</evidence>
<keyword evidence="2" id="KW-1185">Reference proteome</keyword>
<reference evidence="1" key="1">
    <citation type="submission" date="2024-02" db="EMBL/GenBank/DDBJ databases">
        <title>Metagenome Assembled Genome of Zalaria obscura JY119.</title>
        <authorList>
            <person name="Vighnesh L."/>
            <person name="Jagadeeshwari U."/>
            <person name="Venkata Ramana C."/>
            <person name="Sasikala C."/>
        </authorList>
    </citation>
    <scope>NUCLEOTIDE SEQUENCE</scope>
    <source>
        <strain evidence="1">JY119</strain>
    </source>
</reference>
<organism evidence="1 2">
    <name type="scientific">Zalaria obscura</name>
    <dbReference type="NCBI Taxonomy" id="2024903"/>
    <lineage>
        <taxon>Eukaryota</taxon>
        <taxon>Fungi</taxon>
        <taxon>Dikarya</taxon>
        <taxon>Ascomycota</taxon>
        <taxon>Pezizomycotina</taxon>
        <taxon>Dothideomycetes</taxon>
        <taxon>Dothideomycetidae</taxon>
        <taxon>Dothideales</taxon>
        <taxon>Zalariaceae</taxon>
        <taxon>Zalaria</taxon>
    </lineage>
</organism>
<proteinExistence type="predicted"/>
<sequence>MVLRRSARVHVSSPSSITSIMPTSSAFPPIDIPNTDIWSFLFERKDKDFSDDKVIFLDPYSDRSYTYAQVRNTAIDFGKGLKAQWDWQKGDVLALFTPNCIDTPSITWGAHWAGAIVSPANPTYTADELAFQLKDSGARALVTQWAVIDTARKAAAKVGIPEDRIILIGDVKDPEGRFKYFTSVRNTSGATRYRRTKVDPEKDLAFLVYSSGTTGHPKGVMLCHKNIVANTLQVTAGEKPHLSSKDSILAFLPFFHIYGLTVILHQSMYNGYKAVVMPRFDIEDFCRFVQEQRITFSYVVPPVVLLLSKHPAVSKYDLSSIRMLNSGAAPLTKELVDAVHSKTKLKVKQGYGLSETSPTTHTQPWELWYSTIGAVGTLLPNQTAKYMSPEEKEVPAGEVGELWIKGPNVFKGYHNNVEATKNALTEDGYFKTGDVGYQDKDGNFYITDRVKELIKYKGFQVPPAELEGLLTSHPKIDDVAVLGIYQKEQATEVPRAYVVPSKGVEAGPKLEKEIVDWLSSKVAQHKRLRGGVRFTDEIPKSVSGKILRRLLKAKAQEEEEKGQKSKL</sequence>
<comment type="caution">
    <text evidence="1">The sequence shown here is derived from an EMBL/GenBank/DDBJ whole genome shotgun (WGS) entry which is preliminary data.</text>
</comment>
<dbReference type="EMBL" id="JAMKPW020000007">
    <property type="protein sequence ID" value="KAK8216873.1"/>
    <property type="molecule type" value="Genomic_DNA"/>
</dbReference>
<gene>
    <name evidence="1" type="ORF">M8818_001836</name>
</gene>
<name>A0ACC3SKL7_9PEZI</name>
<dbReference type="Proteomes" id="UP001320706">
    <property type="component" value="Unassembled WGS sequence"/>
</dbReference>
<evidence type="ECO:0000313" key="1">
    <source>
        <dbReference type="EMBL" id="KAK8216873.1"/>
    </source>
</evidence>
<protein>
    <submittedName>
        <fullName evidence="1">Uncharacterized protein</fullName>
    </submittedName>
</protein>
<accession>A0ACC3SKL7</accession>